<reference evidence="2" key="1">
    <citation type="journal article" date="2020" name="Nature">
        <title>Giant virus diversity and host interactions through global metagenomics.</title>
        <authorList>
            <person name="Schulz F."/>
            <person name="Roux S."/>
            <person name="Paez-Espino D."/>
            <person name="Jungbluth S."/>
            <person name="Walsh D.A."/>
            <person name="Denef V.J."/>
            <person name="McMahon K.D."/>
            <person name="Konstantinidis K.T."/>
            <person name="Eloe-Fadrosh E.A."/>
            <person name="Kyrpides N.C."/>
            <person name="Woyke T."/>
        </authorList>
    </citation>
    <scope>NUCLEOTIDE SEQUENCE</scope>
    <source>
        <strain evidence="2">GVMAG-M-3300010354-11</strain>
    </source>
</reference>
<accession>A0A6C0BGF0</accession>
<dbReference type="EMBL" id="MN739148">
    <property type="protein sequence ID" value="QHS90814.1"/>
    <property type="molecule type" value="Genomic_DNA"/>
</dbReference>
<proteinExistence type="predicted"/>
<protein>
    <submittedName>
        <fullName evidence="2">Uncharacterized protein</fullName>
    </submittedName>
</protein>
<feature type="coiled-coil region" evidence="1">
    <location>
        <begin position="791"/>
        <end position="818"/>
    </location>
</feature>
<evidence type="ECO:0000313" key="2">
    <source>
        <dbReference type="EMBL" id="QHS90814.1"/>
    </source>
</evidence>
<name>A0A6C0BGF0_9ZZZZ</name>
<evidence type="ECO:0000256" key="1">
    <source>
        <dbReference type="SAM" id="Coils"/>
    </source>
</evidence>
<dbReference type="AlphaFoldDB" id="A0A6C0BGF0"/>
<organism evidence="2">
    <name type="scientific">viral metagenome</name>
    <dbReference type="NCBI Taxonomy" id="1070528"/>
    <lineage>
        <taxon>unclassified sequences</taxon>
        <taxon>metagenomes</taxon>
        <taxon>organismal metagenomes</taxon>
    </lineage>
</organism>
<sequence length="1071" mass="124767">MAESTIDPKIVAFLHLLSRCDTLHDFVGSRSVLSKQEVLNILNKSELSEKKLAPLYNIVNKDEQYNIDGILNKTCAALININYPAHYTPKIIKRISGVKDFEPRVVLFYELYENILQNEFPNMNIGKYISYDYLPGYSFTDKLYKFGVDNGDSNNFNNATMAYVNLGCTMKTEKTEKTQETREASGLYSEQDKSKRFKNLSIIIKQFFSNVDKVCLIVDVSSVSLDDFNISNNTNEAMYIHCNIASDWDGAMKSKCGLADPEISQEINESKNLLERTLFGFSDIYLTLTDNIKTALLEKNNQKLKRNINDATVEVTPLSECIRDFKNKTEAAKSNKNKTEVKNCFLDNPKIGVQQMDLFDVKRTGDAYQVLMTKKLNENNTKNKKYVFVTVDHLAFLKARLNGVPSIFTNIDSLTRERIMFLYKPDVDVNDINNQFEKTLKMLNKTNVNINEYLVNPTKMFTKLEVEYDIPLVELVKIGKDSTNPTYTTRMLTWIDEIYNKKLSETQVKFDEMFNQLFTDKSELTTKLSNVITTYKEKLTKANSQCEDINDKLLRNIQKLATSNFLESRIFNIINYTWYIELMYLVKRFVSNRQNYIAENENVKTIIKECEDLSSHKEFVGKMNEMIPKMNKIISKYEYLNNITLQNLLGLEMKDYEIIIKRVTDIINGGMYAKRKDSLFKDSLHELIESTSKETPRKKVSRCSEIVKRFVTLMNKVVDTLVSFARVKTNSLPFEDVQMGDDNGHVRKYDEYLQKITKIAFGGAEKDDGNGMSERKQSQDGAVDETVWKSLFDLKEINENYENNLVNYIKEYQSKDDNSAEVVDHVDAIEKEHNDIYTRFRRFYNKSEDPKTYNQVSALVDHNDDSVEIVDHNDDSVEIVDHNDDIEDEYNYVRKYEEFIIKNLPQALLNYINEVYYSHSKQSSINKKAKELWDNELTIKVNELVGEALDTYFYLHPGYHALMQREATNLRPDEIFTLKMINDPKFYLTENYNIITGKYIMVEKQATDKTKLSLFRKLYRLGVNKKKITKTIRARPYRLPSNFILGGGISSFTMEDYCFKYYKPYYDMYYK</sequence>
<keyword evidence="1" id="KW-0175">Coiled coil</keyword>